<organism evidence="3 4">
    <name type="scientific">Microvirga mediterraneensis</name>
    <dbReference type="NCBI Taxonomy" id="2754695"/>
    <lineage>
        <taxon>Bacteria</taxon>
        <taxon>Pseudomonadati</taxon>
        <taxon>Pseudomonadota</taxon>
        <taxon>Alphaproteobacteria</taxon>
        <taxon>Hyphomicrobiales</taxon>
        <taxon>Methylobacteriaceae</taxon>
        <taxon>Microvirga</taxon>
    </lineage>
</organism>
<sequence>MDVAVEEHYTRPDLVEAIGEALQRAGKDLAHLQPPDLAAVDEFHIRGRQATLELANRIKPAPTDRVLDIGSGLGGASRALAATYGCHVTGVDLTEEYCRTARQLAEWVGLGDHVTYQQANALDLPFPDGSFDIAWTQHVAMNIPDKATMYREAFRVLKPGGVFALYDVLQGSGGEVIFPVPWARDPSISHLVTPAELRSLLEQAGFEVEYWQDTTAAGRDWFIEVDRRLQENGPPPVSFVLLMGPEFKTMAANQRRNLEENRIALIETVCRKR</sequence>
<dbReference type="InterPro" id="IPR050447">
    <property type="entry name" value="Erg6_SMT_methyltransf"/>
</dbReference>
<proteinExistence type="predicted"/>
<dbReference type="Proteomes" id="UP000572984">
    <property type="component" value="Unassembled WGS sequence"/>
</dbReference>
<dbReference type="PANTHER" id="PTHR44068">
    <property type="entry name" value="ZGC:194242"/>
    <property type="match status" value="1"/>
</dbReference>
<evidence type="ECO:0000256" key="1">
    <source>
        <dbReference type="ARBA" id="ARBA00022679"/>
    </source>
</evidence>
<dbReference type="EMBL" id="JACDXJ010000001">
    <property type="protein sequence ID" value="MBA1157890.1"/>
    <property type="molecule type" value="Genomic_DNA"/>
</dbReference>
<keyword evidence="3" id="KW-0489">Methyltransferase</keyword>
<evidence type="ECO:0000259" key="2">
    <source>
        <dbReference type="Pfam" id="PF08241"/>
    </source>
</evidence>
<dbReference type="InterPro" id="IPR029063">
    <property type="entry name" value="SAM-dependent_MTases_sf"/>
</dbReference>
<evidence type="ECO:0000313" key="3">
    <source>
        <dbReference type="EMBL" id="MBA1157890.1"/>
    </source>
</evidence>
<dbReference type="InterPro" id="IPR013216">
    <property type="entry name" value="Methyltransf_11"/>
</dbReference>
<dbReference type="RefSeq" id="WP_181053322.1">
    <property type="nucleotide sequence ID" value="NZ_JACDXJ010000001.1"/>
</dbReference>
<dbReference type="GO" id="GO:0032259">
    <property type="term" value="P:methylation"/>
    <property type="evidence" value="ECO:0007669"/>
    <property type="project" value="UniProtKB-KW"/>
</dbReference>
<dbReference type="Pfam" id="PF08241">
    <property type="entry name" value="Methyltransf_11"/>
    <property type="match status" value="1"/>
</dbReference>
<keyword evidence="4" id="KW-1185">Reference proteome</keyword>
<gene>
    <name evidence="3" type="ORF">H0S73_17405</name>
</gene>
<evidence type="ECO:0000313" key="4">
    <source>
        <dbReference type="Proteomes" id="UP000572984"/>
    </source>
</evidence>
<reference evidence="3 4" key="1">
    <citation type="submission" date="2020-07" db="EMBL/GenBank/DDBJ databases">
        <title>Draft genome and description of Microvirga mediterraneensis Marseille-Q2068 sp. nov.</title>
        <authorList>
            <person name="Boxberger M."/>
        </authorList>
    </citation>
    <scope>NUCLEOTIDE SEQUENCE [LARGE SCALE GENOMIC DNA]</scope>
    <source>
        <strain evidence="3 4">Marseille-Q2068</strain>
    </source>
</reference>
<protein>
    <submittedName>
        <fullName evidence="3">Class I SAM-dependent methyltransferase</fullName>
    </submittedName>
</protein>
<feature type="domain" description="Methyltransferase type 11" evidence="2">
    <location>
        <begin position="67"/>
        <end position="164"/>
    </location>
</feature>
<dbReference type="Gene3D" id="3.40.50.150">
    <property type="entry name" value="Vaccinia Virus protein VP39"/>
    <property type="match status" value="1"/>
</dbReference>
<name>A0A838BRD0_9HYPH</name>
<dbReference type="AlphaFoldDB" id="A0A838BRD0"/>
<dbReference type="SUPFAM" id="SSF53335">
    <property type="entry name" value="S-adenosyl-L-methionine-dependent methyltransferases"/>
    <property type="match status" value="1"/>
</dbReference>
<dbReference type="PANTHER" id="PTHR44068:SF11">
    <property type="entry name" value="GERANYL DIPHOSPHATE 2-C-METHYLTRANSFERASE"/>
    <property type="match status" value="1"/>
</dbReference>
<dbReference type="CDD" id="cd02440">
    <property type="entry name" value="AdoMet_MTases"/>
    <property type="match status" value="1"/>
</dbReference>
<dbReference type="GO" id="GO:0008757">
    <property type="term" value="F:S-adenosylmethionine-dependent methyltransferase activity"/>
    <property type="evidence" value="ECO:0007669"/>
    <property type="project" value="InterPro"/>
</dbReference>
<keyword evidence="1 3" id="KW-0808">Transferase</keyword>
<accession>A0A838BRD0</accession>
<comment type="caution">
    <text evidence="3">The sequence shown here is derived from an EMBL/GenBank/DDBJ whole genome shotgun (WGS) entry which is preliminary data.</text>
</comment>